<dbReference type="GO" id="GO:0005739">
    <property type="term" value="C:mitochondrion"/>
    <property type="evidence" value="ECO:0007669"/>
    <property type="project" value="TreeGrafter"/>
</dbReference>
<dbReference type="Proteomes" id="UP000189911">
    <property type="component" value="Chromosome H"/>
</dbReference>
<dbReference type="InterPro" id="IPR036873">
    <property type="entry name" value="Rhodanese-like_dom_sf"/>
</dbReference>
<evidence type="ECO:0000313" key="2">
    <source>
        <dbReference type="EMBL" id="SCV05886.1"/>
    </source>
</evidence>
<keyword evidence="3" id="KW-1185">Reference proteome</keyword>
<evidence type="ECO:0000313" key="3">
    <source>
        <dbReference type="Proteomes" id="UP000189911"/>
    </source>
</evidence>
<reference evidence="3" key="1">
    <citation type="submission" date="2016-03" db="EMBL/GenBank/DDBJ databases">
        <authorList>
            <person name="Devillers Hugo."/>
        </authorList>
    </citation>
    <scope>NUCLEOTIDE SEQUENCE [LARGE SCALE GENOMIC DNA]</scope>
</reference>
<dbReference type="AlphaFoldDB" id="A0A1G4KMZ7"/>
<dbReference type="CDD" id="cd01519">
    <property type="entry name" value="RHOD_HSP67B2"/>
    <property type="match status" value="1"/>
</dbReference>
<dbReference type="PANTHER" id="PTHR44086:SF10">
    <property type="entry name" value="THIOSULFATE SULFURTRANSFERASE_RHODANESE-LIKE DOMAIN-CONTAINING PROTEIN 3"/>
    <property type="match status" value="1"/>
</dbReference>
<dbReference type="GO" id="GO:0004792">
    <property type="term" value="F:thiosulfate-cyanide sulfurtransferase activity"/>
    <property type="evidence" value="ECO:0007669"/>
    <property type="project" value="TreeGrafter"/>
</dbReference>
<dbReference type="Gene3D" id="3.40.250.10">
    <property type="entry name" value="Rhodanese-like domain"/>
    <property type="match status" value="1"/>
</dbReference>
<feature type="domain" description="Rhodanese" evidence="1">
    <location>
        <begin position="36"/>
        <end position="136"/>
    </location>
</feature>
<dbReference type="SUPFAM" id="SSF52821">
    <property type="entry name" value="Rhodanese/Cell cycle control phosphatase"/>
    <property type="match status" value="1"/>
</dbReference>
<dbReference type="PANTHER" id="PTHR44086">
    <property type="entry name" value="THIOSULFATE SULFURTRANSFERASE RDL2, MITOCHONDRIAL-RELATED"/>
    <property type="match status" value="1"/>
</dbReference>
<dbReference type="InterPro" id="IPR001763">
    <property type="entry name" value="Rhodanese-like_dom"/>
</dbReference>
<dbReference type="EMBL" id="LT598447">
    <property type="protein sequence ID" value="SCV05886.1"/>
    <property type="molecule type" value="Genomic_DNA"/>
</dbReference>
<dbReference type="Pfam" id="PF00581">
    <property type="entry name" value="Rhodanese"/>
    <property type="match status" value="1"/>
</dbReference>
<dbReference type="PROSITE" id="PS50206">
    <property type="entry name" value="RHODANESE_3"/>
    <property type="match status" value="1"/>
</dbReference>
<name>A0A1G4KMZ7_9SACH</name>
<gene>
    <name evidence="2" type="ORF">LANO_0H17348G</name>
</gene>
<dbReference type="SMART" id="SM00450">
    <property type="entry name" value="RHOD"/>
    <property type="match status" value="1"/>
</dbReference>
<sequence length="136" mass="15014">MWKAIIDALNGDEGKLNNGDGQNYDFSQVKSFVSSGDSSKTLIDVREPNEYAEGHIPGSSNMPFRSHPLALRIPSREFEKDFGFQKPDKNQELVLLCASGRRASQSREEALKAGYKQVSVYPGSMSDWVAKGGKTI</sequence>
<dbReference type="OrthoDB" id="566238at2759"/>
<accession>A0A1G4KMZ7</accession>
<evidence type="ECO:0000259" key="1">
    <source>
        <dbReference type="PROSITE" id="PS50206"/>
    </source>
</evidence>
<organism evidence="2 3">
    <name type="scientific">Lachancea nothofagi CBS 11611</name>
    <dbReference type="NCBI Taxonomy" id="1266666"/>
    <lineage>
        <taxon>Eukaryota</taxon>
        <taxon>Fungi</taxon>
        <taxon>Dikarya</taxon>
        <taxon>Ascomycota</taxon>
        <taxon>Saccharomycotina</taxon>
        <taxon>Saccharomycetes</taxon>
        <taxon>Saccharomycetales</taxon>
        <taxon>Saccharomycetaceae</taxon>
        <taxon>Lachancea</taxon>
    </lineage>
</organism>
<proteinExistence type="predicted"/>
<protein>
    <submittedName>
        <fullName evidence="2">LANO_0H17348g1_1</fullName>
    </submittedName>
</protein>